<keyword evidence="3" id="KW-1185">Reference proteome</keyword>
<evidence type="ECO:0000313" key="2">
    <source>
        <dbReference type="EMBL" id="KAG8056250.1"/>
    </source>
</evidence>
<dbReference type="Proteomes" id="UP000729402">
    <property type="component" value="Unassembled WGS sequence"/>
</dbReference>
<sequence length="126" mass="13698">MPEGSSGRRATGRMPEANLQADGGPSGKPCIEKTQSRSYGGKIMIVCTVSGGPCSARHGRNAVRIAPSFVPNILRHAGFATVEDIFVKIQYRPKLLWTVKCSDLSRISTPELMSTFKHSDLFIGYV</sequence>
<dbReference type="EMBL" id="JAAALK010000287">
    <property type="protein sequence ID" value="KAG8056250.1"/>
    <property type="molecule type" value="Genomic_DNA"/>
</dbReference>
<organism evidence="2 3">
    <name type="scientific">Zizania palustris</name>
    <name type="common">Northern wild rice</name>
    <dbReference type="NCBI Taxonomy" id="103762"/>
    <lineage>
        <taxon>Eukaryota</taxon>
        <taxon>Viridiplantae</taxon>
        <taxon>Streptophyta</taxon>
        <taxon>Embryophyta</taxon>
        <taxon>Tracheophyta</taxon>
        <taxon>Spermatophyta</taxon>
        <taxon>Magnoliopsida</taxon>
        <taxon>Liliopsida</taxon>
        <taxon>Poales</taxon>
        <taxon>Poaceae</taxon>
        <taxon>BOP clade</taxon>
        <taxon>Oryzoideae</taxon>
        <taxon>Oryzeae</taxon>
        <taxon>Zizaniinae</taxon>
        <taxon>Zizania</taxon>
    </lineage>
</organism>
<gene>
    <name evidence="2" type="ORF">GUJ93_ZPchr0002g24648</name>
</gene>
<accession>A0A8J5V9M7</accession>
<reference evidence="2" key="2">
    <citation type="submission" date="2021-02" db="EMBL/GenBank/DDBJ databases">
        <authorList>
            <person name="Kimball J.A."/>
            <person name="Haas M.W."/>
            <person name="Macchietto M."/>
            <person name="Kono T."/>
            <person name="Duquette J."/>
            <person name="Shao M."/>
        </authorList>
    </citation>
    <scope>NUCLEOTIDE SEQUENCE</scope>
    <source>
        <tissue evidence="2">Fresh leaf tissue</tissue>
    </source>
</reference>
<dbReference type="AlphaFoldDB" id="A0A8J5V9M7"/>
<protein>
    <submittedName>
        <fullName evidence="2">Uncharacterized protein</fullName>
    </submittedName>
</protein>
<evidence type="ECO:0000313" key="3">
    <source>
        <dbReference type="Proteomes" id="UP000729402"/>
    </source>
</evidence>
<proteinExistence type="predicted"/>
<feature type="region of interest" description="Disordered" evidence="1">
    <location>
        <begin position="1"/>
        <end position="34"/>
    </location>
</feature>
<reference evidence="2" key="1">
    <citation type="journal article" date="2021" name="bioRxiv">
        <title>Whole Genome Assembly and Annotation of Northern Wild Rice, Zizania palustris L., Supports a Whole Genome Duplication in the Zizania Genus.</title>
        <authorList>
            <person name="Haas M."/>
            <person name="Kono T."/>
            <person name="Macchietto M."/>
            <person name="Millas R."/>
            <person name="McGilp L."/>
            <person name="Shao M."/>
            <person name="Duquette J."/>
            <person name="Hirsch C.N."/>
            <person name="Kimball J."/>
        </authorList>
    </citation>
    <scope>NUCLEOTIDE SEQUENCE</scope>
    <source>
        <tissue evidence="2">Fresh leaf tissue</tissue>
    </source>
</reference>
<name>A0A8J5V9M7_ZIZPA</name>
<comment type="caution">
    <text evidence="2">The sequence shown here is derived from an EMBL/GenBank/DDBJ whole genome shotgun (WGS) entry which is preliminary data.</text>
</comment>
<evidence type="ECO:0000256" key="1">
    <source>
        <dbReference type="SAM" id="MobiDB-lite"/>
    </source>
</evidence>